<reference evidence="2" key="1">
    <citation type="submission" date="2017-09" db="EMBL/GenBank/DDBJ databases">
        <title>Depth-based differentiation of microbial function through sediment-hosted aquifers and enrichment of novel symbionts in the deep terrestrial subsurface.</title>
        <authorList>
            <person name="Probst A.J."/>
            <person name="Ladd B."/>
            <person name="Jarett J.K."/>
            <person name="Geller-Mcgrath D.E."/>
            <person name="Sieber C.M.K."/>
            <person name="Emerson J.B."/>
            <person name="Anantharaman K."/>
            <person name="Thomas B.C."/>
            <person name="Malmstrom R."/>
            <person name="Stieglmeier M."/>
            <person name="Klingl A."/>
            <person name="Woyke T."/>
            <person name="Ryan C.M."/>
            <person name="Banfield J.F."/>
        </authorList>
    </citation>
    <scope>NUCLEOTIDE SEQUENCE [LARGE SCALE GENOMIC DNA]</scope>
</reference>
<gene>
    <name evidence="1" type="ORF">COY61_00985</name>
</gene>
<dbReference type="AlphaFoldDB" id="A0A2M7RP55"/>
<name>A0A2M7RP55_9BACT</name>
<proteinExistence type="predicted"/>
<evidence type="ECO:0000313" key="2">
    <source>
        <dbReference type="Proteomes" id="UP000229371"/>
    </source>
</evidence>
<evidence type="ECO:0008006" key="3">
    <source>
        <dbReference type="Google" id="ProtNLM"/>
    </source>
</evidence>
<accession>A0A2M7RP55</accession>
<organism evidence="1 2">
    <name type="scientific">bacterium (Candidatus Gribaldobacteria) CG_4_10_14_0_8_um_filter_33_9</name>
    <dbReference type="NCBI Taxonomy" id="2014266"/>
    <lineage>
        <taxon>Bacteria</taxon>
        <taxon>Candidatus Gribaldobacteria</taxon>
    </lineage>
</organism>
<dbReference type="Gene3D" id="3.20.20.70">
    <property type="entry name" value="Aldolase class I"/>
    <property type="match status" value="1"/>
</dbReference>
<sequence>MQLYINDFKLYLGVMSKNIVDAVISYVKEGGYPVGFIASRRQVDKYGGYCNGWSTKSFVEYVKGFRIPIPICRDHGGSGQGINDDDGVASLLYDASYMDIIHIDPWKKLNMIEAIPYIIDVIKQCLNINPNCLFEIGTEESIFYMDSNDVDFLITSVKKQLQKLFDNVVYVVIQSGTSLESGINTGKYDENRLKEMIDICKKHYVFSKEHNGDYLHPMLIHEKFKLGLRAINIAPELANIETNILLNILSEDKINKWFDLCVANGQWKKWFPNNFNPFDNKHKVVSICGHYVFNNPQFKDIINLEHIAVDVKNAIIKFIQERIYYGF</sequence>
<evidence type="ECO:0000313" key="1">
    <source>
        <dbReference type="EMBL" id="PIZ00987.1"/>
    </source>
</evidence>
<dbReference type="Proteomes" id="UP000229371">
    <property type="component" value="Unassembled WGS sequence"/>
</dbReference>
<dbReference type="EMBL" id="PFMI01000027">
    <property type="protein sequence ID" value="PIZ00987.1"/>
    <property type="molecule type" value="Genomic_DNA"/>
</dbReference>
<protein>
    <recommendedName>
        <fullName evidence="3">Tagatose-6-phosphate kinase</fullName>
    </recommendedName>
</protein>
<dbReference type="InterPro" id="IPR013785">
    <property type="entry name" value="Aldolase_TIM"/>
</dbReference>
<dbReference type="SUPFAM" id="SSF51569">
    <property type="entry name" value="Aldolase"/>
    <property type="match status" value="1"/>
</dbReference>
<comment type="caution">
    <text evidence="1">The sequence shown here is derived from an EMBL/GenBank/DDBJ whole genome shotgun (WGS) entry which is preliminary data.</text>
</comment>